<keyword evidence="2" id="KW-1185">Reference proteome</keyword>
<name>A0A9W4K727_9EURO</name>
<proteinExistence type="predicted"/>
<dbReference type="Proteomes" id="UP001154252">
    <property type="component" value="Unassembled WGS sequence"/>
</dbReference>
<feature type="non-terminal residue" evidence="1">
    <location>
        <position position="1"/>
    </location>
</feature>
<evidence type="ECO:0000313" key="1">
    <source>
        <dbReference type="EMBL" id="CAG8880477.1"/>
    </source>
</evidence>
<dbReference type="EMBL" id="CAJVRC010000066">
    <property type="protein sequence ID" value="CAG8880477.1"/>
    <property type="molecule type" value="Genomic_DNA"/>
</dbReference>
<protein>
    <submittedName>
        <fullName evidence="1">Uncharacterized protein</fullName>
    </submittedName>
</protein>
<feature type="non-terminal residue" evidence="1">
    <location>
        <position position="84"/>
    </location>
</feature>
<organism evidence="1 2">
    <name type="scientific">Penicillium egyptiacum</name>
    <dbReference type="NCBI Taxonomy" id="1303716"/>
    <lineage>
        <taxon>Eukaryota</taxon>
        <taxon>Fungi</taxon>
        <taxon>Dikarya</taxon>
        <taxon>Ascomycota</taxon>
        <taxon>Pezizomycotina</taxon>
        <taxon>Eurotiomycetes</taxon>
        <taxon>Eurotiomycetidae</taxon>
        <taxon>Eurotiales</taxon>
        <taxon>Aspergillaceae</taxon>
        <taxon>Penicillium</taxon>
    </lineage>
</organism>
<reference evidence="1" key="1">
    <citation type="submission" date="2021-07" db="EMBL/GenBank/DDBJ databases">
        <authorList>
            <person name="Branca A.L. A."/>
        </authorList>
    </citation>
    <scope>NUCLEOTIDE SEQUENCE</scope>
</reference>
<accession>A0A9W4K727</accession>
<sequence>NERSRTGGNGSRRGEFWLESDAHVRGAGEVGVEALGLGDLAGEVDEDLPAHERLLGVEVEGGVQNLALTPEILCTRQKEPANVP</sequence>
<gene>
    <name evidence="1" type="ORF">PEGY_LOCUS34</name>
</gene>
<comment type="caution">
    <text evidence="1">The sequence shown here is derived from an EMBL/GenBank/DDBJ whole genome shotgun (WGS) entry which is preliminary data.</text>
</comment>
<dbReference type="AlphaFoldDB" id="A0A9W4K727"/>
<evidence type="ECO:0000313" key="2">
    <source>
        <dbReference type="Proteomes" id="UP001154252"/>
    </source>
</evidence>